<evidence type="ECO:0000313" key="2">
    <source>
        <dbReference type="EMBL" id="QHT85940.1"/>
    </source>
</evidence>
<dbReference type="AlphaFoldDB" id="A0A6C0HZZ0"/>
<feature type="transmembrane region" description="Helical" evidence="1">
    <location>
        <begin position="53"/>
        <end position="73"/>
    </location>
</feature>
<reference evidence="2" key="1">
    <citation type="journal article" date="2020" name="Nature">
        <title>Giant virus diversity and host interactions through global metagenomics.</title>
        <authorList>
            <person name="Schulz F."/>
            <person name="Roux S."/>
            <person name="Paez-Espino D."/>
            <person name="Jungbluth S."/>
            <person name="Walsh D.A."/>
            <person name="Denef V.J."/>
            <person name="McMahon K.D."/>
            <person name="Konstantinidis K.T."/>
            <person name="Eloe-Fadrosh E.A."/>
            <person name="Kyrpides N.C."/>
            <person name="Woyke T."/>
        </authorList>
    </citation>
    <scope>NUCLEOTIDE SEQUENCE</scope>
    <source>
        <strain evidence="2">GVMAG-M-3300023184-182</strain>
    </source>
</reference>
<feature type="transmembrane region" description="Helical" evidence="1">
    <location>
        <begin position="27"/>
        <end position="46"/>
    </location>
</feature>
<keyword evidence="1" id="KW-0812">Transmembrane</keyword>
<accession>A0A6C0HZZ0</accession>
<name>A0A6C0HZZ0_9ZZZZ</name>
<protein>
    <submittedName>
        <fullName evidence="2">Uncharacterized protein</fullName>
    </submittedName>
</protein>
<dbReference type="EMBL" id="MN740053">
    <property type="protein sequence ID" value="QHT85940.1"/>
    <property type="molecule type" value="Genomic_DNA"/>
</dbReference>
<sequence length="175" mass="19359">MKLCAPAVVYLVLAIIALVLNMRFSMVSILLHVAFIGLWTFILNWICSKGFKWVSWVLVVLPYLFAALVWLIGVEIMAINKMNAHHGSRLSVNSYEGFADNDVTAFTPEQIQGLTQSDIQTLTPEQIKGLSITQLQSFTPIQLASFTPTQVLAFTPEQIAGFSNSNNQITDPVAN</sequence>
<proteinExistence type="predicted"/>
<keyword evidence="1" id="KW-1133">Transmembrane helix</keyword>
<evidence type="ECO:0000256" key="1">
    <source>
        <dbReference type="SAM" id="Phobius"/>
    </source>
</evidence>
<organism evidence="2">
    <name type="scientific">viral metagenome</name>
    <dbReference type="NCBI Taxonomy" id="1070528"/>
    <lineage>
        <taxon>unclassified sequences</taxon>
        <taxon>metagenomes</taxon>
        <taxon>organismal metagenomes</taxon>
    </lineage>
</organism>
<keyword evidence="1" id="KW-0472">Membrane</keyword>